<name>A4U3I6_9PROT</name>
<protein>
    <submittedName>
        <fullName evidence="1">Uncharacterized protein</fullName>
    </submittedName>
</protein>
<accession>A4U3I6</accession>
<evidence type="ECO:0000313" key="1">
    <source>
        <dbReference type="EMBL" id="CAM77443.1"/>
    </source>
</evidence>
<dbReference type="EMBL" id="CU459003">
    <property type="protein sequence ID" value="CAM77443.1"/>
    <property type="molecule type" value="Genomic_DNA"/>
</dbReference>
<reference evidence="1" key="1">
    <citation type="journal article" date="2007" name="J. Bacteriol.">
        <title>Comparative genome analysis of four magnetotactic bacteria reveals a complex set of group-specific genes implicated in magnetosome biomineralization and function.</title>
        <authorList>
            <person name="Richter M."/>
            <person name="Kube M."/>
            <person name="Bazylinski D.A."/>
            <person name="Lombardot T."/>
            <person name="Gloeckner F.O."/>
            <person name="Reinhardt R."/>
            <person name="Schueler D."/>
        </authorList>
    </citation>
    <scope>NUCLEOTIDE SEQUENCE</scope>
    <source>
        <strain evidence="1">MSR-1</strain>
    </source>
</reference>
<dbReference type="RefSeq" id="WP_024082174.1">
    <property type="nucleotide sequence ID" value="NZ_CP027527.1"/>
</dbReference>
<organism evidence="1">
    <name type="scientific">Magnetospirillum gryphiswaldense</name>
    <dbReference type="NCBI Taxonomy" id="55518"/>
    <lineage>
        <taxon>Bacteria</taxon>
        <taxon>Pseudomonadati</taxon>
        <taxon>Pseudomonadota</taxon>
        <taxon>Alphaproteobacteria</taxon>
        <taxon>Rhodospirillales</taxon>
        <taxon>Rhodospirillaceae</taxon>
        <taxon>Magnetospirillum</taxon>
    </lineage>
</organism>
<dbReference type="AlphaFoldDB" id="A4U3I6"/>
<gene>
    <name evidence="1" type="ORF">MGR_0199</name>
</gene>
<proteinExistence type="predicted"/>
<sequence length="69" mass="7344">MLKDMLDKAFENKPVAEVAKASPAALQGISDAGAEALKKHLGISSIEDLATNKYVLWAQAITTLATMNK</sequence>